<dbReference type="Pfam" id="PF01877">
    <property type="entry name" value="RNA_binding"/>
    <property type="match status" value="1"/>
</dbReference>
<evidence type="ECO:0000313" key="1">
    <source>
        <dbReference type="EMBL" id="ELY94653.1"/>
    </source>
</evidence>
<dbReference type="NCBIfam" id="NF011141">
    <property type="entry name" value="PRK14555.1-1"/>
    <property type="match status" value="1"/>
</dbReference>
<dbReference type="RefSeq" id="WP_006651843.1">
    <property type="nucleotide sequence ID" value="NZ_AOIM01000010.1"/>
</dbReference>
<dbReference type="Gene3D" id="3.30.1440.10">
    <property type="match status" value="1"/>
</dbReference>
<reference evidence="1 2" key="1">
    <citation type="journal article" date="2014" name="PLoS Genet.">
        <title>Phylogenetically driven sequencing of extremely halophilic archaea reveals strategies for static and dynamic osmo-response.</title>
        <authorList>
            <person name="Becker E.A."/>
            <person name="Seitzer P.M."/>
            <person name="Tritt A."/>
            <person name="Larsen D."/>
            <person name="Krusor M."/>
            <person name="Yao A.I."/>
            <person name="Wu D."/>
            <person name="Madern D."/>
            <person name="Eisen J.A."/>
            <person name="Darling A.E."/>
            <person name="Facciotti M.T."/>
        </authorList>
    </citation>
    <scope>NUCLEOTIDE SEQUENCE [LARGE SCALE GENOMIC DNA]</scope>
    <source>
        <strain evidence="1 2">JCM 10989</strain>
    </source>
</reference>
<dbReference type="OrthoDB" id="10874at2157"/>
<dbReference type="InterPro" id="IPR022803">
    <property type="entry name" value="Ribosomal_uL5_dom_sf"/>
</dbReference>
<dbReference type="InterPro" id="IPR002739">
    <property type="entry name" value="PAB1135-like"/>
</dbReference>
<gene>
    <name evidence="1" type="ORF">C483_02940</name>
</gene>
<dbReference type="STRING" id="1227493.C483_02940"/>
<proteinExistence type="predicted"/>
<keyword evidence="2" id="KW-1185">Reference proteome</keyword>
<dbReference type="AlphaFoldDB" id="M0ABC7"/>
<dbReference type="PANTHER" id="PTHR38816">
    <property type="entry name" value="EXOSOME SUBUNIT, DUF54 FAMILY-RELATED"/>
    <property type="match status" value="1"/>
</dbReference>
<evidence type="ECO:0008006" key="3">
    <source>
        <dbReference type="Google" id="ProtNLM"/>
    </source>
</evidence>
<name>M0ABC7_9EURY</name>
<dbReference type="Proteomes" id="UP000011519">
    <property type="component" value="Unassembled WGS sequence"/>
</dbReference>
<dbReference type="EMBL" id="AOIM01000010">
    <property type="protein sequence ID" value="ELY94653.1"/>
    <property type="molecule type" value="Genomic_DNA"/>
</dbReference>
<sequence length="157" mass="18161">MPQIPLHYVDIRTFCYATEDEKRVEEALRTFLPEEFEIDRVESEGHYGDRILVLSARVENADDVRHVLSRLTDLESFDTLLDELDDRVTENTELFLSLDKQAAFEETIRVGDGIMLRAKVEAYPAKKEQALENAREVLERLRNRESDSDAAAERDDS</sequence>
<dbReference type="PANTHER" id="PTHR38816:SF1">
    <property type="entry name" value="EXOSOME SUBUNIT"/>
    <property type="match status" value="1"/>
</dbReference>
<evidence type="ECO:0000313" key="2">
    <source>
        <dbReference type="Proteomes" id="UP000011519"/>
    </source>
</evidence>
<dbReference type="PATRIC" id="fig|1227493.4.peg.554"/>
<accession>M0ABC7</accession>
<comment type="caution">
    <text evidence="1">The sequence shown here is derived from an EMBL/GenBank/DDBJ whole genome shotgun (WGS) entry which is preliminary data.</text>
</comment>
<organism evidence="1 2">
    <name type="scientific">Natrialba hulunbeirensis JCM 10989</name>
    <dbReference type="NCBI Taxonomy" id="1227493"/>
    <lineage>
        <taxon>Archaea</taxon>
        <taxon>Methanobacteriati</taxon>
        <taxon>Methanobacteriota</taxon>
        <taxon>Stenosarchaea group</taxon>
        <taxon>Halobacteria</taxon>
        <taxon>Halobacteriales</taxon>
        <taxon>Natrialbaceae</taxon>
        <taxon>Natrialba</taxon>
    </lineage>
</organism>
<protein>
    <recommendedName>
        <fullName evidence="3">RNA-binding protein</fullName>
    </recommendedName>
</protein>
<dbReference type="SUPFAM" id="SSF55282">
    <property type="entry name" value="RL5-like"/>
    <property type="match status" value="1"/>
</dbReference>